<dbReference type="VEuPathDB" id="TriTrypDB:BSAL_24975"/>
<protein>
    <submittedName>
        <fullName evidence="1">Uncharacterized protein</fullName>
    </submittedName>
</protein>
<evidence type="ECO:0000313" key="1">
    <source>
        <dbReference type="EMBL" id="CUG90095.1"/>
    </source>
</evidence>
<name>A0A0S4JIV8_BODSA</name>
<proteinExistence type="predicted"/>
<reference evidence="2" key="1">
    <citation type="submission" date="2015-09" db="EMBL/GenBank/DDBJ databases">
        <authorList>
            <consortium name="Pathogen Informatics"/>
        </authorList>
    </citation>
    <scope>NUCLEOTIDE SEQUENCE [LARGE SCALE GENOMIC DNA]</scope>
    <source>
        <strain evidence="2">Lake Konstanz</strain>
    </source>
</reference>
<accession>A0A0S4JIV8</accession>
<dbReference type="AlphaFoldDB" id="A0A0S4JIV8"/>
<gene>
    <name evidence="1" type="ORF">BSAL_24975</name>
</gene>
<dbReference type="EMBL" id="CYKH01001791">
    <property type="protein sequence ID" value="CUG90095.1"/>
    <property type="molecule type" value="Genomic_DNA"/>
</dbReference>
<organism evidence="1 2">
    <name type="scientific">Bodo saltans</name>
    <name type="common">Flagellated protozoan</name>
    <dbReference type="NCBI Taxonomy" id="75058"/>
    <lineage>
        <taxon>Eukaryota</taxon>
        <taxon>Discoba</taxon>
        <taxon>Euglenozoa</taxon>
        <taxon>Kinetoplastea</taxon>
        <taxon>Metakinetoplastina</taxon>
        <taxon>Eubodonida</taxon>
        <taxon>Bodonidae</taxon>
        <taxon>Bodo</taxon>
    </lineage>
</organism>
<evidence type="ECO:0000313" key="2">
    <source>
        <dbReference type="Proteomes" id="UP000051952"/>
    </source>
</evidence>
<keyword evidence="2" id="KW-1185">Reference proteome</keyword>
<sequence>MLVPGGMRVVLIDANITVLCSSPNTPSSFIVFDLANNSYTDSVDVKVLPSHLSVAVTIWLSQQTVSLFVIRLRLFSTLPDQLTFASNISLLVSGASSVAFVGVLPPQETTNVNDSSVRILSIGTSTCNDIVAVINESCRLNLTLVRSDIAPFPRYVSLIRRYEVEVFWAGLSMSFSRGTLVLMDTAIVLRATTKGFAAITSPRIVDLDVCMSNVTMVIDVTPGFAGQQVKVISCVCLSATSNTVGVTALMRNISVLMEHVSVDSRLAVDGVISTTVTALIVSTEGGGSTNVVAILSHVHHSVSITGATLSSSSLTPLLNVVAFFATTTLLYLNGNLTDVTTRITNSHLVVTQWYMVPTGLATQYSASTIAMVYTPGVVISTTLEVQDSHIILLGLDKGIGATPSLSATTIASGSWNGNSVAILTTFSQIAVFGLLPPLMASFVRGIFGTTVAGNNTVATVDAPSLLDEVTIYFTNTSISSSNDDVTIELSDANLLISAFGLTSTSTRNGVMVVINNFSLLFVQRQLTDEAALQSTTCQQAHAIVTTGSGFAPIISVFGSCALEANTWIVVKGARGIVGPIVASYSLARRRQC</sequence>
<dbReference type="Proteomes" id="UP000051952">
    <property type="component" value="Unassembled WGS sequence"/>
</dbReference>